<evidence type="ECO:0000256" key="14">
    <source>
        <dbReference type="RuleBase" id="RU004462"/>
    </source>
</evidence>
<keyword evidence="12" id="KW-0630">Potassium</keyword>
<dbReference type="InterPro" id="IPR002133">
    <property type="entry name" value="S-AdoMet_synthetase"/>
</dbReference>
<evidence type="ECO:0000256" key="10">
    <source>
        <dbReference type="ARBA" id="ARBA00022840"/>
    </source>
</evidence>
<dbReference type="InterPro" id="IPR022630">
    <property type="entry name" value="S-AdoMet_synt_C"/>
</dbReference>
<comment type="cofactor">
    <cofactor evidence="1">
        <name>Mg(2+)</name>
        <dbReference type="ChEBI" id="CHEBI:18420"/>
    </cofactor>
</comment>
<dbReference type="InterPro" id="IPR022629">
    <property type="entry name" value="S-AdoMet_synt_central"/>
</dbReference>
<accession>A0A9D2M7C1</accession>
<feature type="domain" description="S-adenosylmethionine synthetase C-terminal" evidence="17">
    <location>
        <begin position="230"/>
        <end position="368"/>
    </location>
</feature>
<sequence length="380" mass="40082">MTHFYSAESVTGGHPDKLCDQIADTVLDGCLALDRNARVACEVLATKGHILLAGEISAAAMPDVGKLTRDALENAGYDPKDFEIQSLIHPQSPDIEAAINDPLDTRGDPDAIGAGDQCVVVGYATDETPELLPLPVVLAHRLTSCLTLARLTGAVPGLGPDGKAMAVVEYEDDVPVRVARVVVSFQHAPDVAPADLTDQIWQDVVLPALKGLPYDDSLELLINPGGRFVLGGPDADTGLTGRKLAVDAYGPFVPTGGGAFSGKDPTKLDRSGAYMARCVAKNIVASGLAQRCQVTLTYAIGMAKPLAVEVNTFGTGLLCEDDCLAVAVQTTFGLTPAEIITELDLQRPIYARTAVGGHFSRDDLPWEKLDRTGLLMATLI</sequence>
<dbReference type="Pfam" id="PF02773">
    <property type="entry name" value="S-AdoMet_synt_C"/>
    <property type="match status" value="1"/>
</dbReference>
<dbReference type="AlphaFoldDB" id="A0A9D2M7C1"/>
<evidence type="ECO:0000256" key="8">
    <source>
        <dbReference type="ARBA" id="ARBA00022723"/>
    </source>
</evidence>
<keyword evidence="10" id="KW-0067">ATP-binding</keyword>
<dbReference type="CDD" id="cd18079">
    <property type="entry name" value="S-AdoMet_synt"/>
    <property type="match status" value="1"/>
</dbReference>
<protein>
    <recommendedName>
        <fullName evidence="5 13">Methionine adenosyltransferase</fullName>
        <ecNumber evidence="5 13">2.5.1.6</ecNumber>
    </recommendedName>
</protein>
<evidence type="ECO:0000256" key="9">
    <source>
        <dbReference type="ARBA" id="ARBA00022741"/>
    </source>
</evidence>
<dbReference type="InterPro" id="IPR022636">
    <property type="entry name" value="S-AdoMet_synthetase_sfam"/>
</dbReference>
<feature type="domain" description="S-adenosylmethionine synthetase central" evidence="16">
    <location>
        <begin position="112"/>
        <end position="228"/>
    </location>
</feature>
<name>A0A9D2M7C1_9FIRM</name>
<reference evidence="18" key="1">
    <citation type="journal article" date="2021" name="PeerJ">
        <title>Extensive microbial diversity within the chicken gut microbiome revealed by metagenomics and culture.</title>
        <authorList>
            <person name="Gilroy R."/>
            <person name="Ravi A."/>
            <person name="Getino M."/>
            <person name="Pursley I."/>
            <person name="Horton D.L."/>
            <person name="Alikhan N.F."/>
            <person name="Baker D."/>
            <person name="Gharbi K."/>
            <person name="Hall N."/>
            <person name="Watson M."/>
            <person name="Adriaenssens E.M."/>
            <person name="Foster-Nyarko E."/>
            <person name="Jarju S."/>
            <person name="Secka A."/>
            <person name="Antonio M."/>
            <person name="Oren A."/>
            <person name="Chaudhuri R.R."/>
            <person name="La Ragione R."/>
            <person name="Hildebrand F."/>
            <person name="Pallen M.J."/>
        </authorList>
    </citation>
    <scope>NUCLEOTIDE SEQUENCE</scope>
    <source>
        <strain evidence="18">ChiBcec8-13705</strain>
    </source>
</reference>
<dbReference type="Proteomes" id="UP000886803">
    <property type="component" value="Unassembled WGS sequence"/>
</dbReference>
<dbReference type="EC" id="2.5.1.6" evidence="5 13"/>
<evidence type="ECO:0000256" key="7">
    <source>
        <dbReference type="ARBA" id="ARBA00022679"/>
    </source>
</evidence>
<keyword evidence="8" id="KW-0479">Metal-binding</keyword>
<evidence type="ECO:0000256" key="5">
    <source>
        <dbReference type="ARBA" id="ARBA00012828"/>
    </source>
</evidence>
<dbReference type="GO" id="GO:0004478">
    <property type="term" value="F:methionine adenosyltransferase activity"/>
    <property type="evidence" value="ECO:0007669"/>
    <property type="project" value="UniProtKB-UniRule"/>
</dbReference>
<comment type="pathway">
    <text evidence="3">Amino-acid biosynthesis; S-adenosyl-L-methionine biosynthesis; S-adenosyl-L-methionine from L-methionine: step 1/1.</text>
</comment>
<dbReference type="SUPFAM" id="SSF55973">
    <property type="entry name" value="S-adenosylmethionine synthetase"/>
    <property type="match status" value="3"/>
</dbReference>
<dbReference type="PANTHER" id="PTHR11964">
    <property type="entry name" value="S-ADENOSYLMETHIONINE SYNTHETASE"/>
    <property type="match status" value="1"/>
</dbReference>
<evidence type="ECO:0000313" key="19">
    <source>
        <dbReference type="Proteomes" id="UP000886803"/>
    </source>
</evidence>
<evidence type="ECO:0000256" key="3">
    <source>
        <dbReference type="ARBA" id="ARBA00005224"/>
    </source>
</evidence>
<dbReference type="PROSITE" id="PS00377">
    <property type="entry name" value="ADOMET_SYNTHASE_2"/>
    <property type="match status" value="1"/>
</dbReference>
<evidence type="ECO:0000256" key="11">
    <source>
        <dbReference type="ARBA" id="ARBA00022842"/>
    </source>
</evidence>
<comment type="similarity">
    <text evidence="4 14">Belongs to the AdoMet synthase family.</text>
</comment>
<evidence type="ECO:0000256" key="1">
    <source>
        <dbReference type="ARBA" id="ARBA00001946"/>
    </source>
</evidence>
<dbReference type="GO" id="GO:0005524">
    <property type="term" value="F:ATP binding"/>
    <property type="evidence" value="ECO:0007669"/>
    <property type="project" value="UniProtKB-KW"/>
</dbReference>
<dbReference type="GO" id="GO:0006730">
    <property type="term" value="P:one-carbon metabolic process"/>
    <property type="evidence" value="ECO:0007669"/>
    <property type="project" value="UniProtKB-KW"/>
</dbReference>
<evidence type="ECO:0000259" key="17">
    <source>
        <dbReference type="Pfam" id="PF02773"/>
    </source>
</evidence>
<dbReference type="Gene3D" id="3.30.300.10">
    <property type="match status" value="3"/>
</dbReference>
<comment type="cofactor">
    <cofactor evidence="2">
        <name>K(+)</name>
        <dbReference type="ChEBI" id="CHEBI:29103"/>
    </cofactor>
</comment>
<dbReference type="GO" id="GO:0006556">
    <property type="term" value="P:S-adenosylmethionine biosynthetic process"/>
    <property type="evidence" value="ECO:0007669"/>
    <property type="project" value="UniProtKB-UniRule"/>
</dbReference>
<evidence type="ECO:0000259" key="15">
    <source>
        <dbReference type="Pfam" id="PF00438"/>
    </source>
</evidence>
<keyword evidence="6" id="KW-0554">One-carbon metabolism</keyword>
<organism evidence="18 19">
    <name type="scientific">Candidatus Gemmiger avicola</name>
    <dbReference type="NCBI Taxonomy" id="2838605"/>
    <lineage>
        <taxon>Bacteria</taxon>
        <taxon>Bacillati</taxon>
        <taxon>Bacillota</taxon>
        <taxon>Clostridia</taxon>
        <taxon>Eubacteriales</taxon>
        <taxon>Gemmiger</taxon>
    </lineage>
</organism>
<keyword evidence="9" id="KW-0547">Nucleotide-binding</keyword>
<evidence type="ECO:0000256" key="13">
    <source>
        <dbReference type="NCBIfam" id="TIGR01034"/>
    </source>
</evidence>
<dbReference type="Pfam" id="PF00438">
    <property type="entry name" value="S-AdoMet_synt_N"/>
    <property type="match status" value="1"/>
</dbReference>
<proteinExistence type="inferred from homology"/>
<keyword evidence="11" id="KW-0460">Magnesium</keyword>
<evidence type="ECO:0000256" key="2">
    <source>
        <dbReference type="ARBA" id="ARBA00001958"/>
    </source>
</evidence>
<gene>
    <name evidence="18" type="primary">metK</name>
    <name evidence="18" type="ORF">H9945_08030</name>
</gene>
<dbReference type="NCBIfam" id="TIGR01034">
    <property type="entry name" value="metK"/>
    <property type="match status" value="1"/>
</dbReference>
<evidence type="ECO:0000313" key="18">
    <source>
        <dbReference type="EMBL" id="HJB42432.1"/>
    </source>
</evidence>
<feature type="domain" description="S-adenosylmethionine synthetase N-terminal" evidence="15">
    <location>
        <begin position="3"/>
        <end position="85"/>
    </location>
</feature>
<dbReference type="InterPro" id="IPR022631">
    <property type="entry name" value="ADOMET_SYNTHASE_CS"/>
</dbReference>
<evidence type="ECO:0000259" key="16">
    <source>
        <dbReference type="Pfam" id="PF02772"/>
    </source>
</evidence>
<dbReference type="Pfam" id="PF02772">
    <property type="entry name" value="S-AdoMet_synt_M"/>
    <property type="match status" value="1"/>
</dbReference>
<evidence type="ECO:0000256" key="4">
    <source>
        <dbReference type="ARBA" id="ARBA00009685"/>
    </source>
</evidence>
<dbReference type="InterPro" id="IPR022628">
    <property type="entry name" value="S-AdoMet_synt_N"/>
</dbReference>
<keyword evidence="7 18" id="KW-0808">Transferase</keyword>
<comment type="caution">
    <text evidence="18">The sequence shown here is derived from an EMBL/GenBank/DDBJ whole genome shotgun (WGS) entry which is preliminary data.</text>
</comment>
<dbReference type="EMBL" id="DWYG01000135">
    <property type="protein sequence ID" value="HJB42432.1"/>
    <property type="molecule type" value="Genomic_DNA"/>
</dbReference>
<dbReference type="PIRSF" id="PIRSF000497">
    <property type="entry name" value="MAT"/>
    <property type="match status" value="1"/>
</dbReference>
<evidence type="ECO:0000256" key="6">
    <source>
        <dbReference type="ARBA" id="ARBA00022563"/>
    </source>
</evidence>
<dbReference type="GO" id="GO:0046872">
    <property type="term" value="F:metal ion binding"/>
    <property type="evidence" value="ECO:0007669"/>
    <property type="project" value="UniProtKB-KW"/>
</dbReference>
<evidence type="ECO:0000256" key="12">
    <source>
        <dbReference type="ARBA" id="ARBA00022958"/>
    </source>
</evidence>
<reference evidence="18" key="2">
    <citation type="submission" date="2021-04" db="EMBL/GenBank/DDBJ databases">
        <authorList>
            <person name="Gilroy R."/>
        </authorList>
    </citation>
    <scope>NUCLEOTIDE SEQUENCE</scope>
    <source>
        <strain evidence="18">ChiBcec8-13705</strain>
    </source>
</reference>